<dbReference type="PROSITE" id="PS50994">
    <property type="entry name" value="INTEGRASE"/>
    <property type="match status" value="1"/>
</dbReference>
<dbReference type="InterPro" id="IPR001584">
    <property type="entry name" value="Integrase_cat-core"/>
</dbReference>
<feature type="domain" description="Integrase catalytic" evidence="1">
    <location>
        <begin position="203"/>
        <end position="414"/>
    </location>
</feature>
<dbReference type="GO" id="GO:0003676">
    <property type="term" value="F:nucleic acid binding"/>
    <property type="evidence" value="ECO:0007669"/>
    <property type="project" value="InterPro"/>
</dbReference>
<dbReference type="Proteomes" id="UP000515806">
    <property type="component" value="Chromosome"/>
</dbReference>
<proteinExistence type="predicted"/>
<dbReference type="SUPFAM" id="SSF53098">
    <property type="entry name" value="Ribonuclease H-like"/>
    <property type="match status" value="1"/>
</dbReference>
<sequence length="580" mass="67944">MENKTRYDNLSYLYKAMEIFVGKKEAFKRVAELWTNTCPKKMISIEAYTNSVSIFEFLSGLKEITPKEKFYLYYNFLISSDLDELPSFVTYSFKSFNNKYCKYINSGAKIFFHENHGNTYAEKLLTSEDEKMIKELYQNGVRYSYRQISRFVNTARILRGDKAISIHKVIDTIKDGDGFSKLYFRRNGRESINAAIYHPGRASVSSPGAQYQLDGTRLNILYKDHNNEIGFLNLIVAIDIYSRRIVSHFMAKSENFLAYKTIIIDSVKNTGFLPAEILTDNLPALNSRPGITFFSKLKRLGVYCRRHSKLNPSDKGHVESWFGVFSSQFLKDVPGFLGDGITSKNKDGKPNSDLKEKYRNKANIMTRPDLEFLIESKIKEYNSSYLYNNAHPNELFWEGKASKSIPVPQYLYPYIAFVEKEKYIKKTGFRLQAKGFYFDYCFPNKDLAIFERYLETTIVIRYNPNKMDSVYLYKDEVTQNYMLELKVNEQLPMAYTDQTEDQKIKWRIFSKNRYDMKRELMQKSFSNCKKKSRKSSRALPLEALLYTKDSKEEIHNSEKKHILKGSKDKIVFKTMFRVKK</sequence>
<dbReference type="InterPro" id="IPR012337">
    <property type="entry name" value="RNaseH-like_sf"/>
</dbReference>
<reference evidence="2 3" key="1">
    <citation type="submission" date="2020-08" db="EMBL/GenBank/DDBJ databases">
        <title>Genome sequence of Pedobacter roseus KACC 11594T.</title>
        <authorList>
            <person name="Hyun D.-W."/>
            <person name="Bae J.-W."/>
        </authorList>
    </citation>
    <scope>NUCLEOTIDE SEQUENCE [LARGE SCALE GENOMIC DNA]</scope>
    <source>
        <strain evidence="2 3">KACC 11594</strain>
    </source>
</reference>
<dbReference type="AlphaFoldDB" id="A0A7G9QMA3"/>
<accession>A0A7G9QMA3</accession>
<evidence type="ECO:0000313" key="2">
    <source>
        <dbReference type="EMBL" id="QNN44478.1"/>
    </source>
</evidence>
<name>A0A7G9QMA3_9SPHI</name>
<dbReference type="RefSeq" id="WP_187594920.1">
    <property type="nucleotide sequence ID" value="NZ_CP060723.1"/>
</dbReference>
<dbReference type="GO" id="GO:0015074">
    <property type="term" value="P:DNA integration"/>
    <property type="evidence" value="ECO:0007669"/>
    <property type="project" value="InterPro"/>
</dbReference>
<keyword evidence="3" id="KW-1185">Reference proteome</keyword>
<organism evidence="2 3">
    <name type="scientific">Pedobacter roseus</name>
    <dbReference type="NCBI Taxonomy" id="336820"/>
    <lineage>
        <taxon>Bacteria</taxon>
        <taxon>Pseudomonadati</taxon>
        <taxon>Bacteroidota</taxon>
        <taxon>Sphingobacteriia</taxon>
        <taxon>Sphingobacteriales</taxon>
        <taxon>Sphingobacteriaceae</taxon>
        <taxon>Pedobacter</taxon>
    </lineage>
</organism>
<evidence type="ECO:0000313" key="3">
    <source>
        <dbReference type="Proteomes" id="UP000515806"/>
    </source>
</evidence>
<dbReference type="Gene3D" id="3.30.420.10">
    <property type="entry name" value="Ribonuclease H-like superfamily/Ribonuclease H"/>
    <property type="match status" value="1"/>
</dbReference>
<evidence type="ECO:0000259" key="1">
    <source>
        <dbReference type="PROSITE" id="PS50994"/>
    </source>
</evidence>
<gene>
    <name evidence="2" type="ORF">H9L23_10565</name>
</gene>
<dbReference type="EMBL" id="CP060723">
    <property type="protein sequence ID" value="QNN44478.1"/>
    <property type="molecule type" value="Genomic_DNA"/>
</dbReference>
<protein>
    <submittedName>
        <fullName evidence="2">Transposase family protein</fullName>
    </submittedName>
</protein>
<dbReference type="InterPro" id="IPR036397">
    <property type="entry name" value="RNaseH_sf"/>
</dbReference>
<dbReference type="KEGG" id="proe:H9L23_10565"/>